<sequence>NPDQTEYFVGLVDAYRQSIWNRPFNKALNQELTDKATVPHIETNLK</sequence>
<gene>
    <name evidence="1" type="ORF">S03H2_71599</name>
</gene>
<protein>
    <submittedName>
        <fullName evidence="1">Uncharacterized protein</fullName>
    </submittedName>
</protein>
<dbReference type="EMBL" id="BARU01047996">
    <property type="protein sequence ID" value="GAH92394.1"/>
    <property type="molecule type" value="Genomic_DNA"/>
</dbReference>
<accession>X1KQH9</accession>
<dbReference type="AlphaFoldDB" id="X1KQH9"/>
<comment type="caution">
    <text evidence="1">The sequence shown here is derived from an EMBL/GenBank/DDBJ whole genome shotgun (WGS) entry which is preliminary data.</text>
</comment>
<reference evidence="1" key="1">
    <citation type="journal article" date="2014" name="Front. Microbiol.">
        <title>High frequency of phylogenetically diverse reductive dehalogenase-homologous genes in deep subseafloor sedimentary metagenomes.</title>
        <authorList>
            <person name="Kawai M."/>
            <person name="Futagami T."/>
            <person name="Toyoda A."/>
            <person name="Takaki Y."/>
            <person name="Nishi S."/>
            <person name="Hori S."/>
            <person name="Arai W."/>
            <person name="Tsubouchi T."/>
            <person name="Morono Y."/>
            <person name="Uchiyama I."/>
            <person name="Ito T."/>
            <person name="Fujiyama A."/>
            <person name="Inagaki F."/>
            <person name="Takami H."/>
        </authorList>
    </citation>
    <scope>NUCLEOTIDE SEQUENCE</scope>
    <source>
        <strain evidence="1">Expedition CK06-06</strain>
    </source>
</reference>
<organism evidence="1">
    <name type="scientific">marine sediment metagenome</name>
    <dbReference type="NCBI Taxonomy" id="412755"/>
    <lineage>
        <taxon>unclassified sequences</taxon>
        <taxon>metagenomes</taxon>
        <taxon>ecological metagenomes</taxon>
    </lineage>
</organism>
<name>X1KQH9_9ZZZZ</name>
<proteinExistence type="predicted"/>
<feature type="non-terminal residue" evidence="1">
    <location>
        <position position="1"/>
    </location>
</feature>
<evidence type="ECO:0000313" key="1">
    <source>
        <dbReference type="EMBL" id="GAH92394.1"/>
    </source>
</evidence>